<dbReference type="PANTHER" id="PTHR30572">
    <property type="entry name" value="MEMBRANE COMPONENT OF TRANSPORTER-RELATED"/>
    <property type="match status" value="1"/>
</dbReference>
<dbReference type="Pfam" id="PF02687">
    <property type="entry name" value="FtsX"/>
    <property type="match status" value="1"/>
</dbReference>
<feature type="transmembrane region" description="Helical" evidence="7">
    <location>
        <begin position="339"/>
        <end position="365"/>
    </location>
</feature>
<keyword evidence="5 7" id="KW-0472">Membrane</keyword>
<proteinExistence type="inferred from homology"/>
<organism evidence="9 10">
    <name type="scientific">Clostridium botulinum C/D str. DC5</name>
    <dbReference type="NCBI Taxonomy" id="1443128"/>
    <lineage>
        <taxon>Bacteria</taxon>
        <taxon>Bacillati</taxon>
        <taxon>Bacillota</taxon>
        <taxon>Clostridia</taxon>
        <taxon>Eubacteriales</taxon>
        <taxon>Clostridiaceae</taxon>
        <taxon>Clostridium</taxon>
    </lineage>
</organism>
<reference evidence="9 10" key="1">
    <citation type="submission" date="2014-01" db="EMBL/GenBank/DDBJ databases">
        <title>Plasmidome dynamics in the species complex Clostridium novyi sensu lato converts strains of independent lineages into distinctly different pathogens.</title>
        <authorList>
            <person name="Skarin H."/>
            <person name="Segerman B."/>
        </authorList>
    </citation>
    <scope>NUCLEOTIDE SEQUENCE [LARGE SCALE GENOMIC DNA]</scope>
    <source>
        <strain evidence="9 10">DC5</strain>
    </source>
</reference>
<keyword evidence="4 7" id="KW-1133">Transmembrane helix</keyword>
<feature type="transmembrane region" description="Helical" evidence="7">
    <location>
        <begin position="12"/>
        <end position="37"/>
    </location>
</feature>
<comment type="similarity">
    <text evidence="6">Belongs to the ABC-4 integral membrane protein family.</text>
</comment>
<evidence type="ECO:0000256" key="5">
    <source>
        <dbReference type="ARBA" id="ARBA00023136"/>
    </source>
</evidence>
<sequence>MFKLVLRRMKSNLFYYFLTYIAYFSALLVILFGFSFLKCSKERILDFTNGKAEHQRLINVDINGSNYIDYDKLTNILKKYSKTTAIRIDGLVMDVPKDDGIHEVPIQMVMFDKIPEWTPPIGRGTYLSPSQSKSKAKIAVIGKGVELNGISENIHVSLGEEKFKIVGVTCKKDNFSNYLGSIFIPLESLPSKMKKCIKTMNIYLLKNNGSPENEMNEILNELNKLPNINATEREVNRYLNVFCSTLATTTVVTFLIILVAVSNTIVLVFYLMLKNKKNILINIALGANKKIIWKQLFIELMVISLVSIISASLVGILLMPFVKNNFTHILNIKAIQFNYFNIIATFSSAVIMSFLISIISVKIFFKLNLTAELKGELGC</sequence>
<dbReference type="PANTHER" id="PTHR30572:SF4">
    <property type="entry name" value="ABC TRANSPORTER PERMEASE YTRF"/>
    <property type="match status" value="1"/>
</dbReference>
<feature type="domain" description="ABC3 transporter permease C-terminal" evidence="8">
    <location>
        <begin position="251"/>
        <end position="368"/>
    </location>
</feature>
<evidence type="ECO:0000313" key="9">
    <source>
        <dbReference type="EMBL" id="KGM96888.1"/>
    </source>
</evidence>
<comment type="caution">
    <text evidence="9">The sequence shown here is derived from an EMBL/GenBank/DDBJ whole genome shotgun (WGS) entry which is preliminary data.</text>
</comment>
<feature type="transmembrane region" description="Helical" evidence="7">
    <location>
        <begin position="251"/>
        <end position="273"/>
    </location>
</feature>
<accession>A0A0A0I8I9</accession>
<dbReference type="AlphaFoldDB" id="A0A0A0I8I9"/>
<name>A0A0A0I8I9_CLOBO</name>
<evidence type="ECO:0000256" key="3">
    <source>
        <dbReference type="ARBA" id="ARBA00022692"/>
    </source>
</evidence>
<evidence type="ECO:0000256" key="4">
    <source>
        <dbReference type="ARBA" id="ARBA00022989"/>
    </source>
</evidence>
<protein>
    <submittedName>
        <fullName evidence="9">ABC transporter permease</fullName>
    </submittedName>
</protein>
<keyword evidence="3 7" id="KW-0812">Transmembrane</keyword>
<evidence type="ECO:0000256" key="7">
    <source>
        <dbReference type="SAM" id="Phobius"/>
    </source>
</evidence>
<dbReference type="GO" id="GO:0005886">
    <property type="term" value="C:plasma membrane"/>
    <property type="evidence" value="ECO:0007669"/>
    <property type="project" value="UniProtKB-SubCell"/>
</dbReference>
<evidence type="ECO:0000256" key="6">
    <source>
        <dbReference type="ARBA" id="ARBA00038076"/>
    </source>
</evidence>
<gene>
    <name evidence="9" type="ORF">Z955_12785</name>
</gene>
<dbReference type="Proteomes" id="UP000030014">
    <property type="component" value="Unassembled WGS sequence"/>
</dbReference>
<evidence type="ECO:0000256" key="1">
    <source>
        <dbReference type="ARBA" id="ARBA00004651"/>
    </source>
</evidence>
<dbReference type="InterPro" id="IPR050250">
    <property type="entry name" value="Macrolide_Exporter_MacB"/>
</dbReference>
<evidence type="ECO:0000256" key="2">
    <source>
        <dbReference type="ARBA" id="ARBA00022475"/>
    </source>
</evidence>
<comment type="subcellular location">
    <subcellularLocation>
        <location evidence="1">Cell membrane</location>
        <topology evidence="1">Multi-pass membrane protein</topology>
    </subcellularLocation>
</comment>
<dbReference type="InterPro" id="IPR003838">
    <property type="entry name" value="ABC3_permease_C"/>
</dbReference>
<evidence type="ECO:0000313" key="10">
    <source>
        <dbReference type="Proteomes" id="UP000030014"/>
    </source>
</evidence>
<dbReference type="GO" id="GO:0022857">
    <property type="term" value="F:transmembrane transporter activity"/>
    <property type="evidence" value="ECO:0007669"/>
    <property type="project" value="TreeGrafter"/>
</dbReference>
<dbReference type="EMBL" id="JDRY01000072">
    <property type="protein sequence ID" value="KGM96888.1"/>
    <property type="molecule type" value="Genomic_DNA"/>
</dbReference>
<dbReference type="RefSeq" id="WP_039259875.1">
    <property type="nucleotide sequence ID" value="NZ_JDRY01000072.1"/>
</dbReference>
<evidence type="ECO:0000259" key="8">
    <source>
        <dbReference type="Pfam" id="PF02687"/>
    </source>
</evidence>
<keyword evidence="2" id="KW-1003">Cell membrane</keyword>
<feature type="transmembrane region" description="Helical" evidence="7">
    <location>
        <begin position="296"/>
        <end position="319"/>
    </location>
</feature>